<dbReference type="PaxDb" id="3708-A0A078GXC2"/>
<gene>
    <name evidence="1" type="primary">BnaA03g48630D</name>
    <name evidence="1" type="ORF">GSBRNA2T00044277001</name>
</gene>
<sequence>MKKATHTLKIEINKKLTITGEWATPNINEAKQLCVDACSKLGEIMRDRLKQAASATDE</sequence>
<dbReference type="OMA" id="GEIMRDR"/>
<accession>A0A078GXC2</accession>
<evidence type="ECO:0000313" key="2">
    <source>
        <dbReference type="Proteomes" id="UP000028999"/>
    </source>
</evidence>
<dbReference type="AlphaFoldDB" id="A0A078GXC2"/>
<dbReference type="Proteomes" id="UP000028999">
    <property type="component" value="Unassembled WGS sequence"/>
</dbReference>
<evidence type="ECO:0000313" key="1">
    <source>
        <dbReference type="EMBL" id="CDY29842.1"/>
    </source>
</evidence>
<keyword evidence="2" id="KW-1185">Reference proteome</keyword>
<dbReference type="Gramene" id="CDY29842">
    <property type="protein sequence ID" value="CDY29842"/>
    <property type="gene ID" value="GSBRNA2T00044277001"/>
</dbReference>
<reference evidence="1 2" key="1">
    <citation type="journal article" date="2014" name="Science">
        <title>Plant genetics. Early allopolyploid evolution in the post-Neolithic Brassica napus oilseed genome.</title>
        <authorList>
            <person name="Chalhoub B."/>
            <person name="Denoeud F."/>
            <person name="Liu S."/>
            <person name="Parkin I.A."/>
            <person name="Tang H."/>
            <person name="Wang X."/>
            <person name="Chiquet J."/>
            <person name="Belcram H."/>
            <person name="Tong C."/>
            <person name="Samans B."/>
            <person name="Correa M."/>
            <person name="Da Silva C."/>
            <person name="Just J."/>
            <person name="Falentin C."/>
            <person name="Koh C.S."/>
            <person name="Le Clainche I."/>
            <person name="Bernard M."/>
            <person name="Bento P."/>
            <person name="Noel B."/>
            <person name="Labadie K."/>
            <person name="Alberti A."/>
            <person name="Charles M."/>
            <person name="Arnaud D."/>
            <person name="Guo H."/>
            <person name="Daviaud C."/>
            <person name="Alamery S."/>
            <person name="Jabbari K."/>
            <person name="Zhao M."/>
            <person name="Edger P.P."/>
            <person name="Chelaifa H."/>
            <person name="Tack D."/>
            <person name="Lassalle G."/>
            <person name="Mestiri I."/>
            <person name="Schnel N."/>
            <person name="Le Paslier M.C."/>
            <person name="Fan G."/>
            <person name="Renault V."/>
            <person name="Bayer P.E."/>
            <person name="Golicz A.A."/>
            <person name="Manoli S."/>
            <person name="Lee T.H."/>
            <person name="Thi V.H."/>
            <person name="Chalabi S."/>
            <person name="Hu Q."/>
            <person name="Fan C."/>
            <person name="Tollenaere R."/>
            <person name="Lu Y."/>
            <person name="Battail C."/>
            <person name="Shen J."/>
            <person name="Sidebottom C.H."/>
            <person name="Wang X."/>
            <person name="Canaguier A."/>
            <person name="Chauveau A."/>
            <person name="Berard A."/>
            <person name="Deniot G."/>
            <person name="Guan M."/>
            <person name="Liu Z."/>
            <person name="Sun F."/>
            <person name="Lim Y.P."/>
            <person name="Lyons E."/>
            <person name="Town C.D."/>
            <person name="Bancroft I."/>
            <person name="Wang X."/>
            <person name="Meng J."/>
            <person name="Ma J."/>
            <person name="Pires J.C."/>
            <person name="King G.J."/>
            <person name="Brunel D."/>
            <person name="Delourme R."/>
            <person name="Renard M."/>
            <person name="Aury J.M."/>
            <person name="Adams K.L."/>
            <person name="Batley J."/>
            <person name="Snowdon R.J."/>
            <person name="Tost J."/>
            <person name="Edwards D."/>
            <person name="Zhou Y."/>
            <person name="Hua W."/>
            <person name="Sharpe A.G."/>
            <person name="Paterson A.H."/>
            <person name="Guan C."/>
            <person name="Wincker P."/>
        </authorList>
    </citation>
    <scope>NUCLEOTIDE SEQUENCE [LARGE SCALE GENOMIC DNA]</scope>
    <source>
        <strain evidence="2">cv. Darmor-bzh</strain>
    </source>
</reference>
<dbReference type="STRING" id="3708.A0A078GXC2"/>
<dbReference type="EMBL" id="LK032245">
    <property type="protein sequence ID" value="CDY29842.1"/>
    <property type="molecule type" value="Genomic_DNA"/>
</dbReference>
<proteinExistence type="predicted"/>
<protein>
    <submittedName>
        <fullName evidence="1">BnaA03g48630D protein</fullName>
    </submittedName>
</protein>
<organism evidence="1 2">
    <name type="scientific">Brassica napus</name>
    <name type="common">Rape</name>
    <dbReference type="NCBI Taxonomy" id="3708"/>
    <lineage>
        <taxon>Eukaryota</taxon>
        <taxon>Viridiplantae</taxon>
        <taxon>Streptophyta</taxon>
        <taxon>Embryophyta</taxon>
        <taxon>Tracheophyta</taxon>
        <taxon>Spermatophyta</taxon>
        <taxon>Magnoliopsida</taxon>
        <taxon>eudicotyledons</taxon>
        <taxon>Gunneridae</taxon>
        <taxon>Pentapetalae</taxon>
        <taxon>rosids</taxon>
        <taxon>malvids</taxon>
        <taxon>Brassicales</taxon>
        <taxon>Brassicaceae</taxon>
        <taxon>Brassiceae</taxon>
        <taxon>Brassica</taxon>
    </lineage>
</organism>
<name>A0A078GXC2_BRANA</name>